<dbReference type="CDD" id="cd17546">
    <property type="entry name" value="REC_hyHK_CKI1_RcsC-like"/>
    <property type="match status" value="1"/>
</dbReference>
<dbReference type="InterPro" id="IPR001789">
    <property type="entry name" value="Sig_transdc_resp-reg_receiver"/>
</dbReference>
<organism evidence="4 5">
    <name type="scientific">Peribacillus simplex</name>
    <dbReference type="NCBI Taxonomy" id="1478"/>
    <lineage>
        <taxon>Bacteria</taxon>
        <taxon>Bacillati</taxon>
        <taxon>Bacillota</taxon>
        <taxon>Bacilli</taxon>
        <taxon>Bacillales</taxon>
        <taxon>Bacillaceae</taxon>
        <taxon>Peribacillus</taxon>
    </lineage>
</organism>
<proteinExistence type="predicted"/>
<feature type="modified residue" description="4-aspartylphosphate" evidence="2">
    <location>
        <position position="52"/>
    </location>
</feature>
<dbReference type="PANTHER" id="PTHR44591:SF3">
    <property type="entry name" value="RESPONSE REGULATORY DOMAIN-CONTAINING PROTEIN"/>
    <property type="match status" value="1"/>
</dbReference>
<dbReference type="InterPro" id="IPR011006">
    <property type="entry name" value="CheY-like_superfamily"/>
</dbReference>
<evidence type="ECO:0000256" key="2">
    <source>
        <dbReference type="PROSITE-ProRule" id="PRU00169"/>
    </source>
</evidence>
<dbReference type="AlphaFoldDB" id="A0A109N2Z4"/>
<dbReference type="Proteomes" id="UP000064189">
    <property type="component" value="Unassembled WGS sequence"/>
</dbReference>
<evidence type="ECO:0000259" key="3">
    <source>
        <dbReference type="PROSITE" id="PS50110"/>
    </source>
</evidence>
<gene>
    <name evidence="4" type="ORF">AS888_12210</name>
</gene>
<dbReference type="Gene3D" id="3.40.50.2300">
    <property type="match status" value="1"/>
</dbReference>
<keyword evidence="1 2" id="KW-0597">Phosphoprotein</keyword>
<comment type="caution">
    <text evidence="4">The sequence shown here is derived from an EMBL/GenBank/DDBJ whole genome shotgun (WGS) entry which is preliminary data.</text>
</comment>
<reference evidence="4 5" key="1">
    <citation type="submission" date="2015-11" db="EMBL/GenBank/DDBJ databases">
        <title>Genome Sequence of Bacillus simplex strain VanAntwerpen2.</title>
        <authorList>
            <person name="Couger M.B."/>
        </authorList>
    </citation>
    <scope>NUCLEOTIDE SEQUENCE [LARGE SCALE GENOMIC DNA]</scope>
    <source>
        <strain evidence="4 5">VanAntwerpen02</strain>
    </source>
</reference>
<keyword evidence="4" id="KW-0808">Transferase</keyword>
<dbReference type="PANTHER" id="PTHR44591">
    <property type="entry name" value="STRESS RESPONSE REGULATOR PROTEIN 1"/>
    <property type="match status" value="1"/>
</dbReference>
<dbReference type="GO" id="GO:0016301">
    <property type="term" value="F:kinase activity"/>
    <property type="evidence" value="ECO:0007669"/>
    <property type="project" value="UniProtKB-KW"/>
</dbReference>
<keyword evidence="4" id="KW-0418">Kinase</keyword>
<sequence length="127" mass="14619">MKRILLAEDEEVLRMLVVDTLEDEDYVVDEAADGMEAVQLLKHRTYDLIILDYMMPGYTGLEIIEKIQSSEIQAQGKILMLSAKSQQFEQERILEAGADYFMAKPFSPLKLIEKIEVILHEAESIHF</sequence>
<dbReference type="InterPro" id="IPR050595">
    <property type="entry name" value="Bact_response_regulator"/>
</dbReference>
<dbReference type="Pfam" id="PF00072">
    <property type="entry name" value="Response_reg"/>
    <property type="match status" value="1"/>
</dbReference>
<protein>
    <submittedName>
        <fullName evidence="4">Histidine kinase</fullName>
    </submittedName>
</protein>
<dbReference type="RefSeq" id="WP_061140332.1">
    <property type="nucleotide sequence ID" value="NZ_LNNH01000003.1"/>
</dbReference>
<dbReference type="SMART" id="SM00448">
    <property type="entry name" value="REC"/>
    <property type="match status" value="1"/>
</dbReference>
<dbReference type="PROSITE" id="PS50110">
    <property type="entry name" value="RESPONSE_REGULATORY"/>
    <property type="match status" value="1"/>
</dbReference>
<evidence type="ECO:0000313" key="5">
    <source>
        <dbReference type="Proteomes" id="UP000064189"/>
    </source>
</evidence>
<feature type="domain" description="Response regulatory" evidence="3">
    <location>
        <begin position="3"/>
        <end position="119"/>
    </location>
</feature>
<dbReference type="GO" id="GO:0000160">
    <property type="term" value="P:phosphorelay signal transduction system"/>
    <property type="evidence" value="ECO:0007669"/>
    <property type="project" value="InterPro"/>
</dbReference>
<evidence type="ECO:0000256" key="1">
    <source>
        <dbReference type="ARBA" id="ARBA00022553"/>
    </source>
</evidence>
<keyword evidence="5" id="KW-1185">Reference proteome</keyword>
<name>A0A109N2Z4_9BACI</name>
<evidence type="ECO:0000313" key="4">
    <source>
        <dbReference type="EMBL" id="KWW22584.1"/>
    </source>
</evidence>
<accession>A0A109N2Z4</accession>
<dbReference type="EMBL" id="LNNH01000003">
    <property type="protein sequence ID" value="KWW22584.1"/>
    <property type="molecule type" value="Genomic_DNA"/>
</dbReference>
<dbReference type="SUPFAM" id="SSF52172">
    <property type="entry name" value="CheY-like"/>
    <property type="match status" value="1"/>
</dbReference>